<dbReference type="PANTHER" id="PTHR11610">
    <property type="entry name" value="LIPASE"/>
    <property type="match status" value="1"/>
</dbReference>
<dbReference type="GO" id="GO:0017171">
    <property type="term" value="F:serine hydrolase activity"/>
    <property type="evidence" value="ECO:0007669"/>
    <property type="project" value="TreeGrafter"/>
</dbReference>
<sequence>MDGSVKWMEHKEFEETYATVHEIKPNTVEFYLYTNSNPLHGKKINRTSISIKDSPFRLNQGTYFVIHGWKGSYTDDMSIEITKALLSQSDCNVIVIDWVRGRDEYIPAVLAFPVAGYTVGRMIKFLSENQFTILTKVSISGLGLGAHVSGFAGRTVGYGKVQSIVGLDPAGPFFNNDFRDHRLTMYDAYYVETIQTNGDHYGLLQPLGKATFYVNGGKVQPGCGDNHLCSHMRSWMYYVEAIKLNNFGTYSCPDYQAFINNKCPSIFTRIRMGNIARNAYLAEGLYYVPVKEKSPHGYPPPH</sequence>
<comment type="subcellular location">
    <subcellularLocation>
        <location evidence="1">Secreted</location>
    </subcellularLocation>
</comment>
<evidence type="ECO:0000256" key="1">
    <source>
        <dbReference type="ARBA" id="ARBA00004613"/>
    </source>
</evidence>
<evidence type="ECO:0000256" key="2">
    <source>
        <dbReference type="ARBA" id="ARBA00010701"/>
    </source>
</evidence>
<keyword evidence="3" id="KW-0964">Secreted</keyword>
<dbReference type="Pfam" id="PF00151">
    <property type="entry name" value="Lipase"/>
    <property type="match status" value="1"/>
</dbReference>
<evidence type="ECO:0000313" key="7">
    <source>
        <dbReference type="Proteomes" id="UP000007798"/>
    </source>
</evidence>
<accession>A0A0Q9WTA1</accession>
<dbReference type="OrthoDB" id="199913at2759"/>
<protein>
    <recommendedName>
        <fullName evidence="5">Lipase domain-containing protein</fullName>
    </recommendedName>
</protein>
<feature type="domain" description="Lipase" evidence="5">
    <location>
        <begin position="20"/>
        <end position="280"/>
    </location>
</feature>
<evidence type="ECO:0000256" key="4">
    <source>
        <dbReference type="RuleBase" id="RU004262"/>
    </source>
</evidence>
<dbReference type="Proteomes" id="UP000007798">
    <property type="component" value="Unassembled WGS sequence"/>
</dbReference>
<dbReference type="GO" id="GO:0005615">
    <property type="term" value="C:extracellular space"/>
    <property type="evidence" value="ECO:0007669"/>
    <property type="project" value="TreeGrafter"/>
</dbReference>
<dbReference type="SUPFAM" id="SSF53474">
    <property type="entry name" value="alpha/beta-Hydrolases"/>
    <property type="match status" value="1"/>
</dbReference>
<reference evidence="6 7" key="1">
    <citation type="journal article" date="2007" name="Nature">
        <title>Evolution of genes and genomes on the Drosophila phylogeny.</title>
        <authorList>
            <consortium name="Drosophila 12 Genomes Consortium"/>
            <person name="Clark A.G."/>
            <person name="Eisen M.B."/>
            <person name="Smith D.R."/>
            <person name="Bergman C.M."/>
            <person name="Oliver B."/>
            <person name="Markow T.A."/>
            <person name="Kaufman T.C."/>
            <person name="Kellis M."/>
            <person name="Gelbart W."/>
            <person name="Iyer V.N."/>
            <person name="Pollard D.A."/>
            <person name="Sackton T.B."/>
            <person name="Larracuente A.M."/>
            <person name="Singh N.D."/>
            <person name="Abad J.P."/>
            <person name="Abt D.N."/>
            <person name="Adryan B."/>
            <person name="Aguade M."/>
            <person name="Akashi H."/>
            <person name="Anderson W.W."/>
            <person name="Aquadro C.F."/>
            <person name="Ardell D.H."/>
            <person name="Arguello R."/>
            <person name="Artieri C.G."/>
            <person name="Barbash D.A."/>
            <person name="Barker D."/>
            <person name="Barsanti P."/>
            <person name="Batterham P."/>
            <person name="Batzoglou S."/>
            <person name="Begun D."/>
            <person name="Bhutkar A."/>
            <person name="Blanco E."/>
            <person name="Bosak S.A."/>
            <person name="Bradley R.K."/>
            <person name="Brand A.D."/>
            <person name="Brent M.R."/>
            <person name="Brooks A.N."/>
            <person name="Brown R.H."/>
            <person name="Butlin R.K."/>
            <person name="Caggese C."/>
            <person name="Calvi B.R."/>
            <person name="Bernardo de Carvalho A."/>
            <person name="Caspi A."/>
            <person name="Castrezana S."/>
            <person name="Celniker S.E."/>
            <person name="Chang J.L."/>
            <person name="Chapple C."/>
            <person name="Chatterji S."/>
            <person name="Chinwalla A."/>
            <person name="Civetta A."/>
            <person name="Clifton S.W."/>
            <person name="Comeron J.M."/>
            <person name="Costello J.C."/>
            <person name="Coyne J.A."/>
            <person name="Daub J."/>
            <person name="David R.G."/>
            <person name="Delcher A.L."/>
            <person name="Delehaunty K."/>
            <person name="Do C.B."/>
            <person name="Ebling H."/>
            <person name="Edwards K."/>
            <person name="Eickbush T."/>
            <person name="Evans J.D."/>
            <person name="Filipski A."/>
            <person name="Findeiss S."/>
            <person name="Freyhult E."/>
            <person name="Fulton L."/>
            <person name="Fulton R."/>
            <person name="Garcia A.C."/>
            <person name="Gardiner A."/>
            <person name="Garfield D.A."/>
            <person name="Garvin B.E."/>
            <person name="Gibson G."/>
            <person name="Gilbert D."/>
            <person name="Gnerre S."/>
            <person name="Godfrey J."/>
            <person name="Good R."/>
            <person name="Gotea V."/>
            <person name="Gravely B."/>
            <person name="Greenberg A.J."/>
            <person name="Griffiths-Jones S."/>
            <person name="Gross S."/>
            <person name="Guigo R."/>
            <person name="Gustafson E.A."/>
            <person name="Haerty W."/>
            <person name="Hahn M.W."/>
            <person name="Halligan D.L."/>
            <person name="Halpern A.L."/>
            <person name="Halter G.M."/>
            <person name="Han M.V."/>
            <person name="Heger A."/>
            <person name="Hillier L."/>
            <person name="Hinrichs A.S."/>
            <person name="Holmes I."/>
            <person name="Hoskins R.A."/>
            <person name="Hubisz M.J."/>
            <person name="Hultmark D."/>
            <person name="Huntley M.A."/>
            <person name="Jaffe D.B."/>
            <person name="Jagadeeshan S."/>
            <person name="Jeck W.R."/>
            <person name="Johnson J."/>
            <person name="Jones C.D."/>
            <person name="Jordan W.C."/>
            <person name="Karpen G.H."/>
            <person name="Kataoka E."/>
            <person name="Keightley P.D."/>
            <person name="Kheradpour P."/>
            <person name="Kirkness E.F."/>
            <person name="Koerich L.B."/>
            <person name="Kristiansen K."/>
            <person name="Kudrna D."/>
            <person name="Kulathinal R.J."/>
            <person name="Kumar S."/>
            <person name="Kwok R."/>
            <person name="Lander E."/>
            <person name="Langley C.H."/>
            <person name="Lapoint R."/>
            <person name="Lazzaro B.P."/>
            <person name="Lee S.J."/>
            <person name="Levesque L."/>
            <person name="Li R."/>
            <person name="Lin C.F."/>
            <person name="Lin M.F."/>
            <person name="Lindblad-Toh K."/>
            <person name="Llopart A."/>
            <person name="Long M."/>
            <person name="Low L."/>
            <person name="Lozovsky E."/>
            <person name="Lu J."/>
            <person name="Luo M."/>
            <person name="Machado C.A."/>
            <person name="Makalowski W."/>
            <person name="Marzo M."/>
            <person name="Matsuda M."/>
            <person name="Matzkin L."/>
            <person name="McAllister B."/>
            <person name="McBride C.S."/>
            <person name="McKernan B."/>
            <person name="McKernan K."/>
            <person name="Mendez-Lago M."/>
            <person name="Minx P."/>
            <person name="Mollenhauer M.U."/>
            <person name="Montooth K."/>
            <person name="Mount S.M."/>
            <person name="Mu X."/>
            <person name="Myers E."/>
            <person name="Negre B."/>
            <person name="Newfeld S."/>
            <person name="Nielsen R."/>
            <person name="Noor M.A."/>
            <person name="O'Grady P."/>
            <person name="Pachter L."/>
            <person name="Papaceit M."/>
            <person name="Parisi M.J."/>
            <person name="Parisi M."/>
            <person name="Parts L."/>
            <person name="Pedersen J.S."/>
            <person name="Pesole G."/>
            <person name="Phillippy A.M."/>
            <person name="Ponting C.P."/>
            <person name="Pop M."/>
            <person name="Porcelli D."/>
            <person name="Powell J.R."/>
            <person name="Prohaska S."/>
            <person name="Pruitt K."/>
            <person name="Puig M."/>
            <person name="Quesneville H."/>
            <person name="Ram K.R."/>
            <person name="Rand D."/>
            <person name="Rasmussen M.D."/>
            <person name="Reed L.K."/>
            <person name="Reenan R."/>
            <person name="Reily A."/>
            <person name="Remington K.A."/>
            <person name="Rieger T.T."/>
            <person name="Ritchie M.G."/>
            <person name="Robin C."/>
            <person name="Rogers Y.H."/>
            <person name="Rohde C."/>
            <person name="Rozas J."/>
            <person name="Rubenfield M.J."/>
            <person name="Ruiz A."/>
            <person name="Russo S."/>
            <person name="Salzberg S.L."/>
            <person name="Sanchez-Gracia A."/>
            <person name="Saranga D.J."/>
            <person name="Sato H."/>
            <person name="Schaeffer S.W."/>
            <person name="Schatz M.C."/>
            <person name="Schlenke T."/>
            <person name="Schwartz R."/>
            <person name="Segarra C."/>
            <person name="Singh R.S."/>
            <person name="Sirot L."/>
            <person name="Sirota M."/>
            <person name="Sisneros N.B."/>
            <person name="Smith C.D."/>
            <person name="Smith T.F."/>
            <person name="Spieth J."/>
            <person name="Stage D.E."/>
            <person name="Stark A."/>
            <person name="Stephan W."/>
            <person name="Strausberg R.L."/>
            <person name="Strempel S."/>
            <person name="Sturgill D."/>
            <person name="Sutton G."/>
            <person name="Sutton G.G."/>
            <person name="Tao W."/>
            <person name="Teichmann S."/>
            <person name="Tobari Y.N."/>
            <person name="Tomimura Y."/>
            <person name="Tsolas J.M."/>
            <person name="Valente V.L."/>
            <person name="Venter E."/>
            <person name="Venter J.C."/>
            <person name="Vicario S."/>
            <person name="Vieira F.G."/>
            <person name="Vilella A.J."/>
            <person name="Villasante A."/>
            <person name="Walenz B."/>
            <person name="Wang J."/>
            <person name="Wasserman M."/>
            <person name="Watts T."/>
            <person name="Wilson D."/>
            <person name="Wilson R.K."/>
            <person name="Wing R.A."/>
            <person name="Wolfner M.F."/>
            <person name="Wong A."/>
            <person name="Wong G.K."/>
            <person name="Wu C.I."/>
            <person name="Wu G."/>
            <person name="Yamamoto D."/>
            <person name="Yang H.P."/>
            <person name="Yang S.P."/>
            <person name="Yorke J.A."/>
            <person name="Yoshida K."/>
            <person name="Zdobnov E."/>
            <person name="Zhang P."/>
            <person name="Zhang Y."/>
            <person name="Zimin A.V."/>
            <person name="Baldwin J."/>
            <person name="Abdouelleil A."/>
            <person name="Abdulkadir J."/>
            <person name="Abebe A."/>
            <person name="Abera B."/>
            <person name="Abreu J."/>
            <person name="Acer S.C."/>
            <person name="Aftuck L."/>
            <person name="Alexander A."/>
            <person name="An P."/>
            <person name="Anderson E."/>
            <person name="Anderson S."/>
            <person name="Arachi H."/>
            <person name="Azer M."/>
            <person name="Bachantsang P."/>
            <person name="Barry A."/>
            <person name="Bayul T."/>
            <person name="Berlin A."/>
            <person name="Bessette D."/>
            <person name="Bloom T."/>
            <person name="Blye J."/>
            <person name="Boguslavskiy L."/>
            <person name="Bonnet C."/>
            <person name="Boukhgalter B."/>
            <person name="Bourzgui I."/>
            <person name="Brown A."/>
            <person name="Cahill P."/>
            <person name="Channer S."/>
            <person name="Cheshatsang Y."/>
            <person name="Chuda L."/>
            <person name="Citroen M."/>
            <person name="Collymore A."/>
            <person name="Cooke P."/>
            <person name="Costello M."/>
            <person name="D'Aco K."/>
            <person name="Daza R."/>
            <person name="De Haan G."/>
            <person name="DeGray S."/>
            <person name="DeMaso C."/>
            <person name="Dhargay N."/>
            <person name="Dooley K."/>
            <person name="Dooley E."/>
            <person name="Doricent M."/>
            <person name="Dorje P."/>
            <person name="Dorjee K."/>
            <person name="Dupes A."/>
            <person name="Elong R."/>
            <person name="Falk J."/>
            <person name="Farina A."/>
            <person name="Faro S."/>
            <person name="Ferguson D."/>
            <person name="Fisher S."/>
            <person name="Foley C.D."/>
            <person name="Franke A."/>
            <person name="Friedrich D."/>
            <person name="Gadbois L."/>
            <person name="Gearin G."/>
            <person name="Gearin C.R."/>
            <person name="Giannoukos G."/>
            <person name="Goode T."/>
            <person name="Graham J."/>
            <person name="Grandbois E."/>
            <person name="Grewal S."/>
            <person name="Gyaltsen K."/>
            <person name="Hafez N."/>
            <person name="Hagos B."/>
            <person name="Hall J."/>
            <person name="Henson C."/>
            <person name="Hollinger A."/>
            <person name="Honan T."/>
            <person name="Huard M.D."/>
            <person name="Hughes L."/>
            <person name="Hurhula B."/>
            <person name="Husby M.E."/>
            <person name="Kamat A."/>
            <person name="Kanga B."/>
            <person name="Kashin S."/>
            <person name="Khazanovich D."/>
            <person name="Kisner P."/>
            <person name="Lance K."/>
            <person name="Lara M."/>
            <person name="Lee W."/>
            <person name="Lennon N."/>
            <person name="Letendre F."/>
            <person name="LeVine R."/>
            <person name="Lipovsky A."/>
            <person name="Liu X."/>
            <person name="Liu J."/>
            <person name="Liu S."/>
            <person name="Lokyitsang T."/>
            <person name="Lokyitsang Y."/>
            <person name="Lubonja R."/>
            <person name="Lui A."/>
            <person name="MacDonald P."/>
            <person name="Magnisalis V."/>
            <person name="Maru K."/>
            <person name="Matthews C."/>
            <person name="McCusker W."/>
            <person name="McDonough S."/>
            <person name="Mehta T."/>
            <person name="Meldrim J."/>
            <person name="Meneus L."/>
            <person name="Mihai O."/>
            <person name="Mihalev A."/>
            <person name="Mihova T."/>
            <person name="Mittelman R."/>
            <person name="Mlenga V."/>
            <person name="Montmayeur A."/>
            <person name="Mulrain L."/>
            <person name="Navidi A."/>
            <person name="Naylor J."/>
            <person name="Negash T."/>
            <person name="Nguyen T."/>
            <person name="Nguyen N."/>
            <person name="Nicol R."/>
            <person name="Norbu C."/>
            <person name="Norbu N."/>
            <person name="Novod N."/>
            <person name="O'Neill B."/>
            <person name="Osman S."/>
            <person name="Markiewicz E."/>
            <person name="Oyono O.L."/>
            <person name="Patti C."/>
            <person name="Phunkhang P."/>
            <person name="Pierre F."/>
            <person name="Priest M."/>
            <person name="Raghuraman S."/>
            <person name="Rege F."/>
            <person name="Reyes R."/>
            <person name="Rise C."/>
            <person name="Rogov P."/>
            <person name="Ross K."/>
            <person name="Ryan E."/>
            <person name="Settipalli S."/>
            <person name="Shea T."/>
            <person name="Sherpa N."/>
            <person name="Shi L."/>
            <person name="Shih D."/>
            <person name="Sparrow T."/>
            <person name="Spaulding J."/>
            <person name="Stalker J."/>
            <person name="Stange-Thomann N."/>
            <person name="Stavropoulos S."/>
            <person name="Stone C."/>
            <person name="Strader C."/>
            <person name="Tesfaye S."/>
            <person name="Thomson T."/>
            <person name="Thoulutsang Y."/>
            <person name="Thoulutsang D."/>
            <person name="Topham K."/>
            <person name="Topping I."/>
            <person name="Tsamla T."/>
            <person name="Vassiliev H."/>
            <person name="Vo A."/>
            <person name="Wangchuk T."/>
            <person name="Wangdi T."/>
            <person name="Weiand M."/>
            <person name="Wilkinson J."/>
            <person name="Wilson A."/>
            <person name="Yadav S."/>
            <person name="Young G."/>
            <person name="Yu Q."/>
            <person name="Zembek L."/>
            <person name="Zhong D."/>
            <person name="Zimmer A."/>
            <person name="Zwirko Z."/>
            <person name="Jaffe D.B."/>
            <person name="Alvarez P."/>
            <person name="Brockman W."/>
            <person name="Butler J."/>
            <person name="Chin C."/>
            <person name="Gnerre S."/>
            <person name="Grabherr M."/>
            <person name="Kleber M."/>
            <person name="Mauceli E."/>
            <person name="MacCallum I."/>
        </authorList>
    </citation>
    <scope>NUCLEOTIDE SEQUENCE [LARGE SCALE GENOMIC DNA]</scope>
    <source>
        <strain evidence="7">Tucson 14030-0811.24</strain>
    </source>
</reference>
<evidence type="ECO:0000313" key="6">
    <source>
        <dbReference type="EMBL" id="KRF99445.1"/>
    </source>
</evidence>
<dbReference type="FunFam" id="3.40.50.1820:FF:000076">
    <property type="entry name" value="phospholipase A1"/>
    <property type="match status" value="1"/>
</dbReference>
<dbReference type="InterPro" id="IPR013818">
    <property type="entry name" value="Lipase"/>
</dbReference>
<dbReference type="GO" id="GO:0016042">
    <property type="term" value="P:lipid catabolic process"/>
    <property type="evidence" value="ECO:0007669"/>
    <property type="project" value="TreeGrafter"/>
</dbReference>
<dbReference type="InParanoid" id="A0A0Q9WTA1"/>
<dbReference type="PRINTS" id="PR00821">
    <property type="entry name" value="TAGLIPASE"/>
</dbReference>
<organism evidence="6 7">
    <name type="scientific">Drosophila willistoni</name>
    <name type="common">Fruit fly</name>
    <dbReference type="NCBI Taxonomy" id="7260"/>
    <lineage>
        <taxon>Eukaryota</taxon>
        <taxon>Metazoa</taxon>
        <taxon>Ecdysozoa</taxon>
        <taxon>Arthropoda</taxon>
        <taxon>Hexapoda</taxon>
        <taxon>Insecta</taxon>
        <taxon>Pterygota</taxon>
        <taxon>Neoptera</taxon>
        <taxon>Endopterygota</taxon>
        <taxon>Diptera</taxon>
        <taxon>Brachycera</taxon>
        <taxon>Muscomorpha</taxon>
        <taxon>Ephydroidea</taxon>
        <taxon>Drosophilidae</taxon>
        <taxon>Drosophila</taxon>
        <taxon>Sophophora</taxon>
    </lineage>
</organism>
<proteinExistence type="inferred from homology"/>
<gene>
    <name evidence="6" type="primary">Dwil\GK28152</name>
    <name evidence="6" type="ORF">Dwil_GK28152</name>
</gene>
<comment type="similarity">
    <text evidence="2 4">Belongs to the AB hydrolase superfamily. Lipase family.</text>
</comment>
<dbReference type="GO" id="GO:0016298">
    <property type="term" value="F:lipase activity"/>
    <property type="evidence" value="ECO:0007669"/>
    <property type="project" value="InterPro"/>
</dbReference>
<dbReference type="InterPro" id="IPR029058">
    <property type="entry name" value="AB_hydrolase_fold"/>
</dbReference>
<keyword evidence="7" id="KW-1185">Reference proteome</keyword>
<dbReference type="Gene3D" id="3.40.50.1820">
    <property type="entry name" value="alpha/beta hydrolase"/>
    <property type="match status" value="1"/>
</dbReference>
<name>A0A0Q9WTA1_DROWI</name>
<evidence type="ECO:0000259" key="5">
    <source>
        <dbReference type="Pfam" id="PF00151"/>
    </source>
</evidence>
<dbReference type="AlphaFoldDB" id="A0A0Q9WTA1"/>
<evidence type="ECO:0000256" key="3">
    <source>
        <dbReference type="ARBA" id="ARBA00022525"/>
    </source>
</evidence>
<dbReference type="KEGG" id="dwi:26530154"/>
<dbReference type="EMBL" id="CH964232">
    <property type="protein sequence ID" value="KRF99445.1"/>
    <property type="molecule type" value="Genomic_DNA"/>
</dbReference>
<dbReference type="PANTHER" id="PTHR11610:SF150">
    <property type="entry name" value="FI01825P-RELATED"/>
    <property type="match status" value="1"/>
</dbReference>
<dbReference type="InterPro" id="IPR000734">
    <property type="entry name" value="TAG_lipase"/>
</dbReference>